<evidence type="ECO:0000313" key="1">
    <source>
        <dbReference type="EMBL" id="KAI5058951.1"/>
    </source>
</evidence>
<gene>
    <name evidence="1" type="ORF">GOP47_0025270</name>
</gene>
<keyword evidence="2" id="KW-1185">Reference proteome</keyword>
<reference evidence="1" key="1">
    <citation type="submission" date="2021-01" db="EMBL/GenBank/DDBJ databases">
        <title>Adiantum capillus-veneris genome.</title>
        <authorList>
            <person name="Fang Y."/>
            <person name="Liao Q."/>
        </authorList>
    </citation>
    <scope>NUCLEOTIDE SEQUENCE</scope>
    <source>
        <strain evidence="1">H3</strain>
        <tissue evidence="1">Leaf</tissue>
    </source>
</reference>
<organism evidence="1 2">
    <name type="scientific">Adiantum capillus-veneris</name>
    <name type="common">Maidenhair fern</name>
    <dbReference type="NCBI Taxonomy" id="13818"/>
    <lineage>
        <taxon>Eukaryota</taxon>
        <taxon>Viridiplantae</taxon>
        <taxon>Streptophyta</taxon>
        <taxon>Embryophyta</taxon>
        <taxon>Tracheophyta</taxon>
        <taxon>Polypodiopsida</taxon>
        <taxon>Polypodiidae</taxon>
        <taxon>Polypodiales</taxon>
        <taxon>Pteridineae</taxon>
        <taxon>Pteridaceae</taxon>
        <taxon>Vittarioideae</taxon>
        <taxon>Adiantum</taxon>
    </lineage>
</organism>
<protein>
    <submittedName>
        <fullName evidence="1">Uncharacterized protein</fullName>
    </submittedName>
</protein>
<dbReference type="AlphaFoldDB" id="A0A9D4U2I4"/>
<name>A0A9D4U2I4_ADICA</name>
<accession>A0A9D4U2I4</accession>
<evidence type="ECO:0000313" key="2">
    <source>
        <dbReference type="Proteomes" id="UP000886520"/>
    </source>
</evidence>
<proteinExistence type="predicted"/>
<dbReference type="EMBL" id="JABFUD020000025">
    <property type="protein sequence ID" value="KAI5058951.1"/>
    <property type="molecule type" value="Genomic_DNA"/>
</dbReference>
<comment type="caution">
    <text evidence="1">The sequence shown here is derived from an EMBL/GenBank/DDBJ whole genome shotgun (WGS) entry which is preliminary data.</text>
</comment>
<sequence length="292" mass="32529">MTVLHRIHHRSCKKSYLSHGAAAQNIEEALSLPKVIDATASSEKKNEQDKLSHMDLDESYVGDEIPTSYCDLLKHGSMKGVGVVKEGASLLKGYIVGAQEDCGDVNQISHRGFPHLGSVKSVHAPKEHIALGDNQILVSQEMRTCSKIGKESKVEQKNARVRKVTAKMRSHKEGKVALKAPKLMEHESLIKEKCISSTLSNEIKEMQLEDLETILLKYMGEGTISSMYFSLRSTYINFNKIEPSFRSFCSDVKHSDSATMVRKIVGWLIDTNKIEVMLKDNPLSIEDIVICG</sequence>
<dbReference type="Proteomes" id="UP000886520">
    <property type="component" value="Chromosome 25"/>
</dbReference>